<dbReference type="InterPro" id="IPR016129">
    <property type="entry name" value="Caspase_his_AS"/>
</dbReference>
<dbReference type="PROSITE" id="PS01121">
    <property type="entry name" value="CASPASE_HIS"/>
    <property type="match status" value="1"/>
</dbReference>
<dbReference type="GO" id="GO:0006915">
    <property type="term" value="P:apoptotic process"/>
    <property type="evidence" value="ECO:0007669"/>
    <property type="project" value="UniProtKB-KW"/>
</dbReference>
<evidence type="ECO:0000313" key="13">
    <source>
        <dbReference type="Proteomes" id="UP001497497"/>
    </source>
</evidence>
<feature type="domain" description="Caspase family p20" evidence="10">
    <location>
        <begin position="165"/>
        <end position="295"/>
    </location>
</feature>
<feature type="region of interest" description="Disordered" evidence="8">
    <location>
        <begin position="308"/>
        <end position="331"/>
    </location>
</feature>
<dbReference type="InterPro" id="IPR002398">
    <property type="entry name" value="Pept_C14"/>
</dbReference>
<keyword evidence="3" id="KW-0053">Apoptosis</keyword>
<dbReference type="Gene3D" id="1.10.533.10">
    <property type="entry name" value="Death Domain, Fas"/>
    <property type="match status" value="1"/>
</dbReference>
<dbReference type="PANTHER" id="PTHR47901">
    <property type="entry name" value="CASPASE RECRUITMENT DOMAIN-CONTAINING PROTEIN 18"/>
    <property type="match status" value="1"/>
</dbReference>
<dbReference type="SUPFAM" id="SSF52129">
    <property type="entry name" value="Caspase-like"/>
    <property type="match status" value="2"/>
</dbReference>
<evidence type="ECO:0000256" key="2">
    <source>
        <dbReference type="ARBA" id="ARBA00022670"/>
    </source>
</evidence>
<feature type="domain" description="Caspase family p10" evidence="9">
    <location>
        <begin position="449"/>
        <end position="537"/>
    </location>
</feature>
<evidence type="ECO:0000256" key="3">
    <source>
        <dbReference type="ARBA" id="ARBA00022703"/>
    </source>
</evidence>
<dbReference type="PROSITE" id="PS01122">
    <property type="entry name" value="CASPASE_CYS"/>
    <property type="match status" value="1"/>
</dbReference>
<accession>A0AAV2I961</accession>
<keyword evidence="4" id="KW-0378">Hydrolase</keyword>
<dbReference type="SUPFAM" id="SSF47986">
    <property type="entry name" value="DEATH domain"/>
    <property type="match status" value="1"/>
</dbReference>
<dbReference type="Gene3D" id="3.40.50.1460">
    <property type="match status" value="2"/>
</dbReference>
<keyword evidence="5" id="KW-0788">Thiol protease</keyword>
<dbReference type="InterPro" id="IPR001309">
    <property type="entry name" value="Pept_C14_p20"/>
</dbReference>
<dbReference type="GO" id="GO:0042981">
    <property type="term" value="P:regulation of apoptotic process"/>
    <property type="evidence" value="ECO:0007669"/>
    <property type="project" value="InterPro"/>
</dbReference>
<dbReference type="Proteomes" id="UP001497497">
    <property type="component" value="Unassembled WGS sequence"/>
</dbReference>
<reference evidence="12 13" key="1">
    <citation type="submission" date="2024-04" db="EMBL/GenBank/DDBJ databases">
        <authorList>
            <consortium name="Genoscope - CEA"/>
            <person name="William W."/>
        </authorList>
    </citation>
    <scope>NUCLEOTIDE SEQUENCE [LARGE SCALE GENOMIC DNA]</scope>
</reference>
<evidence type="ECO:0000256" key="5">
    <source>
        <dbReference type="ARBA" id="ARBA00022807"/>
    </source>
</evidence>
<dbReference type="InterPro" id="IPR011600">
    <property type="entry name" value="Pept_C14_caspase"/>
</dbReference>
<organism evidence="12 13">
    <name type="scientific">Lymnaea stagnalis</name>
    <name type="common">Great pond snail</name>
    <name type="synonym">Helix stagnalis</name>
    <dbReference type="NCBI Taxonomy" id="6523"/>
    <lineage>
        <taxon>Eukaryota</taxon>
        <taxon>Metazoa</taxon>
        <taxon>Spiralia</taxon>
        <taxon>Lophotrochozoa</taxon>
        <taxon>Mollusca</taxon>
        <taxon>Gastropoda</taxon>
        <taxon>Heterobranchia</taxon>
        <taxon>Euthyneura</taxon>
        <taxon>Panpulmonata</taxon>
        <taxon>Hygrophila</taxon>
        <taxon>Lymnaeoidea</taxon>
        <taxon>Lymnaeidae</taxon>
        <taxon>Lymnaea</taxon>
    </lineage>
</organism>
<evidence type="ECO:0000259" key="9">
    <source>
        <dbReference type="PROSITE" id="PS50207"/>
    </source>
</evidence>
<dbReference type="PROSITE" id="PS50209">
    <property type="entry name" value="CARD"/>
    <property type="match status" value="1"/>
</dbReference>
<dbReference type="Pfam" id="PF00619">
    <property type="entry name" value="CARD"/>
    <property type="match status" value="1"/>
</dbReference>
<dbReference type="AlphaFoldDB" id="A0AAV2I961"/>
<dbReference type="PRINTS" id="PR00376">
    <property type="entry name" value="IL1BCENZYME"/>
</dbReference>
<keyword evidence="2" id="KW-0645">Protease</keyword>
<keyword evidence="13" id="KW-1185">Reference proteome</keyword>
<feature type="domain" description="CARD" evidence="11">
    <location>
        <begin position="1"/>
        <end position="77"/>
    </location>
</feature>
<protein>
    <submittedName>
        <fullName evidence="12">Uncharacterized protein</fullName>
    </submittedName>
</protein>
<sequence>MLPAHKDIIRTNYNKLRQAIKEDIKPVCKDLYSAKVISKDMMDRILESNNNNADRAMALLDILPTRGPYAFEQLYKSCVAKELNGAADILRPDLTTHFKSARADEPTGNHNGDDDLPDAWPSEEIISSGIQVRKVNTDDVQIIEFYRYSLSPEGQKKYYSMKNKIKGHALVINNEKFTYLQNREGTLRDRKSIESVFKEECLGFEVTVHPNKTGEEMLKILKDEAALDHSRFDCFMLFILSHGHEGVVFGIDGRTENNKHYNYVTITEIRKMFSSVTTLIGKPKIFFIQACQGNAKDTGMFTNPADRPVGDVTLSPGPTLNTGSSAKPEPMDVIVSPALNTGTSINAEPMDETLSPGPALNMGSSTKAVTMDVIDNKRADSPPVQLKQIVLAEVTEVVPVHQEASDRSLSHVAATKPSSLDSNEEVNIRHVKRALRLAWEAELEQSDAVGEKTPSLADTFIAMATTPGNLSWRNTKYGTWFIQAITFVFAKYAYKNDLQKLMTQVNNLVSKAETIKGKYKQVAEKTDTFTKSLYLFPGLPAENT</sequence>
<dbReference type="InterPro" id="IPR029030">
    <property type="entry name" value="Caspase-like_dom_sf"/>
</dbReference>
<dbReference type="InterPro" id="IPR011029">
    <property type="entry name" value="DEATH-like_dom_sf"/>
</dbReference>
<evidence type="ECO:0000256" key="7">
    <source>
        <dbReference type="RuleBase" id="RU003971"/>
    </source>
</evidence>
<dbReference type="GO" id="GO:0004197">
    <property type="term" value="F:cysteine-type endopeptidase activity"/>
    <property type="evidence" value="ECO:0007669"/>
    <property type="project" value="InterPro"/>
</dbReference>
<evidence type="ECO:0000256" key="1">
    <source>
        <dbReference type="ARBA" id="ARBA00010134"/>
    </source>
</evidence>
<evidence type="ECO:0000256" key="6">
    <source>
        <dbReference type="ARBA" id="ARBA00023145"/>
    </source>
</evidence>
<dbReference type="GO" id="GO:0006508">
    <property type="term" value="P:proteolysis"/>
    <property type="evidence" value="ECO:0007669"/>
    <property type="project" value="UniProtKB-KW"/>
</dbReference>
<evidence type="ECO:0000259" key="11">
    <source>
        <dbReference type="PROSITE" id="PS50209"/>
    </source>
</evidence>
<name>A0AAV2I961_LYMST</name>
<evidence type="ECO:0000259" key="10">
    <source>
        <dbReference type="PROSITE" id="PS50208"/>
    </source>
</evidence>
<evidence type="ECO:0000256" key="8">
    <source>
        <dbReference type="SAM" id="MobiDB-lite"/>
    </source>
</evidence>
<keyword evidence="6" id="KW-0865">Zymogen</keyword>
<dbReference type="InterPro" id="IPR002138">
    <property type="entry name" value="Pept_C14_p10"/>
</dbReference>
<proteinExistence type="inferred from homology"/>
<dbReference type="PROSITE" id="PS50208">
    <property type="entry name" value="CASPASE_P20"/>
    <property type="match status" value="1"/>
</dbReference>
<dbReference type="EMBL" id="CAXITT010000410">
    <property type="protein sequence ID" value="CAL1541014.1"/>
    <property type="molecule type" value="Genomic_DNA"/>
</dbReference>
<dbReference type="Pfam" id="PF00656">
    <property type="entry name" value="Peptidase_C14"/>
    <property type="match status" value="1"/>
</dbReference>
<evidence type="ECO:0000256" key="4">
    <source>
        <dbReference type="ARBA" id="ARBA00022801"/>
    </source>
</evidence>
<dbReference type="InterPro" id="IPR015917">
    <property type="entry name" value="Pept_C14A"/>
</dbReference>
<evidence type="ECO:0000313" key="12">
    <source>
        <dbReference type="EMBL" id="CAL1541014.1"/>
    </source>
</evidence>
<dbReference type="InterPro" id="IPR033139">
    <property type="entry name" value="Caspase_cys_AS"/>
</dbReference>
<dbReference type="InterPro" id="IPR001315">
    <property type="entry name" value="CARD"/>
</dbReference>
<dbReference type="CDD" id="cd01671">
    <property type="entry name" value="CARD"/>
    <property type="match status" value="1"/>
</dbReference>
<comment type="caution">
    <text evidence="12">The sequence shown here is derived from an EMBL/GenBank/DDBJ whole genome shotgun (WGS) entry which is preliminary data.</text>
</comment>
<dbReference type="PANTHER" id="PTHR47901:SF8">
    <property type="entry name" value="CASPASE-3"/>
    <property type="match status" value="1"/>
</dbReference>
<feature type="compositionally biased region" description="Polar residues" evidence="8">
    <location>
        <begin position="316"/>
        <end position="325"/>
    </location>
</feature>
<comment type="similarity">
    <text evidence="1 7">Belongs to the peptidase C14A family.</text>
</comment>
<dbReference type="SMART" id="SM00115">
    <property type="entry name" value="CASc"/>
    <property type="match status" value="1"/>
</dbReference>
<dbReference type="PROSITE" id="PS50207">
    <property type="entry name" value="CASPASE_P10"/>
    <property type="match status" value="1"/>
</dbReference>
<gene>
    <name evidence="12" type="ORF">GSLYS_00014656001</name>
</gene>